<gene>
    <name evidence="2" type="ORF">FL622_15730</name>
</gene>
<dbReference type="Proteomes" id="UP000317155">
    <property type="component" value="Unassembled WGS sequence"/>
</dbReference>
<evidence type="ECO:0000313" key="3">
    <source>
        <dbReference type="Proteomes" id="UP000317155"/>
    </source>
</evidence>
<dbReference type="InterPro" id="IPR051044">
    <property type="entry name" value="MAG_DAG_Lipase"/>
</dbReference>
<dbReference type="InterPro" id="IPR022742">
    <property type="entry name" value="Hydrolase_4"/>
</dbReference>
<name>A0A550J5S5_9BACT</name>
<sequence>MAIALPGRFILALPTAIRPAAGLNVQDSIPRGEPLPEESAAPPAIKLPAPPVCPENRPFLLEPQQPPKGAALLVHGFTASPWEMRPLGEALAAAGYLVRCVLLPGHGTTVADLAARRYEEWLAAVREGYGQLAETGLPVFGVGMSTGALLLLALAEEEKFAGLALLSPFLRLRHRLAPLVGLLRHVKRHQRRRLPEHLAPYYYDQRPLNGIHQIRRLIRRIEPTLESIHTPVLVLTALGDRTVDAASAHRLYQRLGSPRKGLHQFDAEIGHDLATRGNPRWEETRKRILDFFSGLPAGA</sequence>
<dbReference type="Pfam" id="PF12146">
    <property type="entry name" value="Hydrolase_4"/>
    <property type="match status" value="1"/>
</dbReference>
<comment type="caution">
    <text evidence="2">The sequence shown here is derived from an EMBL/GenBank/DDBJ whole genome shotgun (WGS) entry which is preliminary data.</text>
</comment>
<protein>
    <submittedName>
        <fullName evidence="2">Alpha/beta fold hydrolase</fullName>
    </submittedName>
</protein>
<feature type="domain" description="Serine aminopeptidase S33" evidence="1">
    <location>
        <begin position="65"/>
        <end position="266"/>
    </location>
</feature>
<reference evidence="2 3" key="1">
    <citation type="submission" date="2019-07" db="EMBL/GenBank/DDBJ databases">
        <title>Insights of Desulfuromonas acetexigens electromicrobiology.</title>
        <authorList>
            <person name="Katuri K."/>
            <person name="Sapireddy V."/>
            <person name="Shaw D.R."/>
            <person name="Saikaly P."/>
        </authorList>
    </citation>
    <scope>NUCLEOTIDE SEQUENCE [LARGE SCALE GENOMIC DNA]</scope>
    <source>
        <strain evidence="2 3">2873</strain>
    </source>
</reference>
<dbReference type="AlphaFoldDB" id="A0A550J5S5"/>
<dbReference type="InterPro" id="IPR029058">
    <property type="entry name" value="AB_hydrolase_fold"/>
</dbReference>
<evidence type="ECO:0000313" key="2">
    <source>
        <dbReference type="EMBL" id="TRO78570.1"/>
    </source>
</evidence>
<dbReference type="PANTHER" id="PTHR11614">
    <property type="entry name" value="PHOSPHOLIPASE-RELATED"/>
    <property type="match status" value="1"/>
</dbReference>
<keyword evidence="3" id="KW-1185">Reference proteome</keyword>
<dbReference type="SUPFAM" id="SSF53474">
    <property type="entry name" value="alpha/beta-Hydrolases"/>
    <property type="match status" value="1"/>
</dbReference>
<proteinExistence type="predicted"/>
<dbReference type="GO" id="GO:0016787">
    <property type="term" value="F:hydrolase activity"/>
    <property type="evidence" value="ECO:0007669"/>
    <property type="project" value="UniProtKB-KW"/>
</dbReference>
<dbReference type="Gene3D" id="3.40.50.1820">
    <property type="entry name" value="alpha/beta hydrolase"/>
    <property type="match status" value="1"/>
</dbReference>
<dbReference type="EMBL" id="VJVV01000016">
    <property type="protein sequence ID" value="TRO78570.1"/>
    <property type="molecule type" value="Genomic_DNA"/>
</dbReference>
<dbReference type="OrthoDB" id="9786110at2"/>
<accession>A0A550J5S5</accession>
<evidence type="ECO:0000259" key="1">
    <source>
        <dbReference type="Pfam" id="PF12146"/>
    </source>
</evidence>
<keyword evidence="2" id="KW-0378">Hydrolase</keyword>
<organism evidence="2 3">
    <name type="scientific">Trichloromonas acetexigens</name>
    <dbReference type="NCBI Taxonomy" id="38815"/>
    <lineage>
        <taxon>Bacteria</taxon>
        <taxon>Pseudomonadati</taxon>
        <taxon>Thermodesulfobacteriota</taxon>
        <taxon>Desulfuromonadia</taxon>
        <taxon>Desulfuromonadales</taxon>
        <taxon>Trichloromonadaceae</taxon>
        <taxon>Trichloromonas</taxon>
    </lineage>
</organism>